<evidence type="ECO:0000256" key="1">
    <source>
        <dbReference type="ARBA" id="ARBA00022723"/>
    </source>
</evidence>
<reference evidence="3 4" key="1">
    <citation type="submission" date="2021-05" db="EMBL/GenBank/DDBJ databases">
        <title>Roseococcus sp. XZZS9, whole genome shotgun sequencing project.</title>
        <authorList>
            <person name="Zhao G."/>
            <person name="Shen L."/>
        </authorList>
    </citation>
    <scope>NUCLEOTIDE SEQUENCE [LARGE SCALE GENOMIC DNA]</scope>
    <source>
        <strain evidence="3 4">XZZS9</strain>
    </source>
</reference>
<dbReference type="EMBL" id="JAHCDA010000002">
    <property type="protein sequence ID" value="MBS7811355.1"/>
    <property type="molecule type" value="Genomic_DNA"/>
</dbReference>
<comment type="caution">
    <text evidence="3">The sequence shown here is derived from an EMBL/GenBank/DDBJ whole genome shotgun (WGS) entry which is preliminary data.</text>
</comment>
<evidence type="ECO:0000313" key="4">
    <source>
        <dbReference type="Proteomes" id="UP000766336"/>
    </source>
</evidence>
<dbReference type="RefSeq" id="WP_213670041.1">
    <property type="nucleotide sequence ID" value="NZ_JAHCDA010000002.1"/>
</dbReference>
<dbReference type="InterPro" id="IPR004232">
    <property type="entry name" value="CN_Hdrtase_a/SCN_Hdrlase_g"/>
</dbReference>
<dbReference type="SUPFAM" id="SSF56209">
    <property type="entry name" value="Nitrile hydratase alpha chain"/>
    <property type="match status" value="1"/>
</dbReference>
<accession>A0ABS5QEJ8</accession>
<dbReference type="Proteomes" id="UP000766336">
    <property type="component" value="Unassembled WGS sequence"/>
</dbReference>
<evidence type="ECO:0000313" key="3">
    <source>
        <dbReference type="EMBL" id="MBS7811355.1"/>
    </source>
</evidence>
<gene>
    <name evidence="3" type="ORF">KHU32_10425</name>
</gene>
<protein>
    <submittedName>
        <fullName evidence="3">Nitrile hydratase subunit alpha</fullName>
    </submittedName>
</protein>
<keyword evidence="4" id="KW-1185">Reference proteome</keyword>
<evidence type="ECO:0000259" key="2">
    <source>
        <dbReference type="Pfam" id="PF02979"/>
    </source>
</evidence>
<proteinExistence type="predicted"/>
<name>A0ABS5QEJ8_9PROT</name>
<dbReference type="Gene3D" id="3.90.330.10">
    <property type="entry name" value="Nitrile hydratase alpha /Thiocyanate hydrolase gamma"/>
    <property type="match status" value="1"/>
</dbReference>
<feature type="domain" description="Nitrile hydratase alpha/Thiocyanate hydrolase gamma" evidence="2">
    <location>
        <begin position="12"/>
        <end position="193"/>
    </location>
</feature>
<organism evidence="3 4">
    <name type="scientific">Roseococcus pinisoli</name>
    <dbReference type="NCBI Taxonomy" id="2835040"/>
    <lineage>
        <taxon>Bacteria</taxon>
        <taxon>Pseudomonadati</taxon>
        <taxon>Pseudomonadota</taxon>
        <taxon>Alphaproteobacteria</taxon>
        <taxon>Acetobacterales</taxon>
        <taxon>Roseomonadaceae</taxon>
        <taxon>Roseococcus</taxon>
    </lineage>
</organism>
<keyword evidence="1" id="KW-0479">Metal-binding</keyword>
<sequence>MVATAPKPPAPIEQRTAALEIVLKGKGILPDGFVEEFTEHAEDEWVTSNGGQMVARAWTDPEYRERMLKDGTAAAREMGFDFPEHHRQLVVLENTPDIHNLIVCTLCSCTAYTIIGAAPDWYKDMEYRARVVRESRTALREMGLDLPATTEIRVWDTTADTRYMVLPVQPPATAGWPAEKLAPIVTQDSMIGASRLDEVKG</sequence>
<dbReference type="Pfam" id="PF02979">
    <property type="entry name" value="NHase_alpha"/>
    <property type="match status" value="1"/>
</dbReference>
<dbReference type="InterPro" id="IPR036648">
    <property type="entry name" value="CN_Hdrase_a/SCN_Hdrase_g_sf"/>
</dbReference>